<proteinExistence type="predicted"/>
<sequence length="150" mass="16758">MKKAFNGFASALMAAAVLAGCAAGSGKGGIQPDDLRNSTYFITEFMLSDMDFPGLQRNLYQHRAACGTAPRFVMQERETSLATLIETSDIPQSYENVIIADLIQYPESWRASNRVAVRVYSYYYNDDVQQRLDRMLDAVRRPGTCEPVAQ</sequence>
<feature type="signal peptide" evidence="1">
    <location>
        <begin position="1"/>
        <end position="19"/>
    </location>
</feature>
<protein>
    <recommendedName>
        <fullName evidence="4">Lipoprotein</fullName>
    </recommendedName>
</protein>
<evidence type="ECO:0000256" key="1">
    <source>
        <dbReference type="SAM" id="SignalP"/>
    </source>
</evidence>
<reference evidence="2 3" key="1">
    <citation type="submission" date="2023-08" db="EMBL/GenBank/DDBJ databases">
        <title>Alcaligenaceae gen. nov., a novel taxon isolated from the sludge of Yixing Pesticide Factory.</title>
        <authorList>
            <person name="Ruan L."/>
        </authorList>
    </citation>
    <scope>NUCLEOTIDE SEQUENCE [LARGE SCALE GENOMIC DNA]</scope>
    <source>
        <strain evidence="2 3">LG-2</strain>
    </source>
</reference>
<evidence type="ECO:0000313" key="3">
    <source>
        <dbReference type="Proteomes" id="UP001232156"/>
    </source>
</evidence>
<evidence type="ECO:0000313" key="2">
    <source>
        <dbReference type="EMBL" id="MDR4125989.1"/>
    </source>
</evidence>
<dbReference type="PROSITE" id="PS51257">
    <property type="entry name" value="PROKAR_LIPOPROTEIN"/>
    <property type="match status" value="1"/>
</dbReference>
<dbReference type="RefSeq" id="WP_347287013.1">
    <property type="nucleotide sequence ID" value="NZ_JAUZQE010000015.1"/>
</dbReference>
<dbReference type="EMBL" id="JAUZQE010000015">
    <property type="protein sequence ID" value="MDR4125989.1"/>
    <property type="molecule type" value="Genomic_DNA"/>
</dbReference>
<organism evidence="2 3">
    <name type="scientific">Yanghanlia caeni</name>
    <dbReference type="NCBI Taxonomy" id="3064283"/>
    <lineage>
        <taxon>Bacteria</taxon>
        <taxon>Pseudomonadati</taxon>
        <taxon>Pseudomonadota</taxon>
        <taxon>Betaproteobacteria</taxon>
        <taxon>Burkholderiales</taxon>
        <taxon>Alcaligenaceae</taxon>
        <taxon>Yanghanlia</taxon>
    </lineage>
</organism>
<accession>A0ABU1D6B6</accession>
<name>A0ABU1D6B6_9BURK</name>
<feature type="chain" id="PRO_5047257793" description="Lipoprotein" evidence="1">
    <location>
        <begin position="20"/>
        <end position="150"/>
    </location>
</feature>
<keyword evidence="1" id="KW-0732">Signal</keyword>
<keyword evidence="3" id="KW-1185">Reference proteome</keyword>
<comment type="caution">
    <text evidence="2">The sequence shown here is derived from an EMBL/GenBank/DDBJ whole genome shotgun (WGS) entry which is preliminary data.</text>
</comment>
<dbReference type="Proteomes" id="UP001232156">
    <property type="component" value="Unassembled WGS sequence"/>
</dbReference>
<evidence type="ECO:0008006" key="4">
    <source>
        <dbReference type="Google" id="ProtNLM"/>
    </source>
</evidence>
<gene>
    <name evidence="2" type="ORF">Q8947_08325</name>
</gene>